<dbReference type="EMBL" id="MFGW01000195">
    <property type="protein sequence ID" value="OGF61459.1"/>
    <property type="molecule type" value="Genomic_DNA"/>
</dbReference>
<accession>A0A1F5VDE2</accession>
<dbReference type="InterPro" id="IPR049945">
    <property type="entry name" value="AAA_22"/>
</dbReference>
<proteinExistence type="predicted"/>
<sequence>MYLEYFNLNEKPYSNTPDPKFLFPSRQYKEALARLMYSIEERELALLTGDIGSGKTTLSRVLIDSIDEKFIPLLIINPRLSPTQFLRLLVKKWGKEPKFFKNDIIDQLYDLLYEDYENGKAPVLIIDEAQLIPSKAVFDEIRLLTNFQLDNMNLLSIILIGQPELLKRLNKKRYEALSQRITMRFHLKPLAEDEVDEYLEHRWSIAGGTSPSPFSRKAKLCIARHSSGIPRLINAIATNCLIQAFAESIRDIHDKIVLDAVKELHIAA</sequence>
<dbReference type="SUPFAM" id="SSF52540">
    <property type="entry name" value="P-loop containing nucleoside triphosphate hydrolases"/>
    <property type="match status" value="1"/>
</dbReference>
<dbReference type="InterPro" id="IPR027417">
    <property type="entry name" value="P-loop_NTPase"/>
</dbReference>
<dbReference type="AlphaFoldDB" id="A0A1F5VDE2"/>
<evidence type="ECO:0000259" key="1">
    <source>
        <dbReference type="SMART" id="SM00382"/>
    </source>
</evidence>
<organism evidence="2 3">
    <name type="scientific">Candidatus Fischerbacteria bacterium RBG_13_37_8</name>
    <dbReference type="NCBI Taxonomy" id="1817863"/>
    <lineage>
        <taxon>Bacteria</taxon>
        <taxon>Candidatus Fischeribacteriota</taxon>
    </lineage>
</organism>
<dbReference type="Gene3D" id="3.40.50.300">
    <property type="entry name" value="P-loop containing nucleotide triphosphate hydrolases"/>
    <property type="match status" value="1"/>
</dbReference>
<protein>
    <recommendedName>
        <fullName evidence="1">AAA+ ATPase domain-containing protein</fullName>
    </recommendedName>
</protein>
<dbReference type="PANTHER" id="PTHR35894:SF1">
    <property type="entry name" value="PHOSPHORIBULOKINASE _ URIDINE KINASE FAMILY"/>
    <property type="match status" value="1"/>
</dbReference>
<dbReference type="SMART" id="SM00382">
    <property type="entry name" value="AAA"/>
    <property type="match status" value="1"/>
</dbReference>
<evidence type="ECO:0000313" key="3">
    <source>
        <dbReference type="Proteomes" id="UP000178943"/>
    </source>
</evidence>
<reference evidence="2 3" key="1">
    <citation type="journal article" date="2016" name="Nat. Commun.">
        <title>Thousands of microbial genomes shed light on interconnected biogeochemical processes in an aquifer system.</title>
        <authorList>
            <person name="Anantharaman K."/>
            <person name="Brown C.T."/>
            <person name="Hug L.A."/>
            <person name="Sharon I."/>
            <person name="Castelle C.J."/>
            <person name="Probst A.J."/>
            <person name="Thomas B.C."/>
            <person name="Singh A."/>
            <person name="Wilkins M.J."/>
            <person name="Karaoz U."/>
            <person name="Brodie E.L."/>
            <person name="Williams K.H."/>
            <person name="Hubbard S.S."/>
            <person name="Banfield J.F."/>
        </authorList>
    </citation>
    <scope>NUCLEOTIDE SEQUENCE [LARGE SCALE GENOMIC DNA]</scope>
</reference>
<comment type="caution">
    <text evidence="2">The sequence shown here is derived from an EMBL/GenBank/DDBJ whole genome shotgun (WGS) entry which is preliminary data.</text>
</comment>
<dbReference type="STRING" id="1817863.A2Y62_12265"/>
<feature type="domain" description="AAA+ ATPase" evidence="1">
    <location>
        <begin position="41"/>
        <end position="201"/>
    </location>
</feature>
<dbReference type="CDD" id="cd00009">
    <property type="entry name" value="AAA"/>
    <property type="match status" value="1"/>
</dbReference>
<name>A0A1F5VDE2_9BACT</name>
<dbReference type="InterPro" id="IPR003593">
    <property type="entry name" value="AAA+_ATPase"/>
</dbReference>
<dbReference type="Pfam" id="PF13401">
    <property type="entry name" value="AAA_22"/>
    <property type="match status" value="1"/>
</dbReference>
<dbReference type="GO" id="GO:0016887">
    <property type="term" value="F:ATP hydrolysis activity"/>
    <property type="evidence" value="ECO:0007669"/>
    <property type="project" value="InterPro"/>
</dbReference>
<dbReference type="InterPro" id="IPR052026">
    <property type="entry name" value="ExeA_AAA_ATPase_DNA-bind"/>
</dbReference>
<gene>
    <name evidence="2" type="ORF">A2Y62_12265</name>
</gene>
<evidence type="ECO:0000313" key="2">
    <source>
        <dbReference type="EMBL" id="OGF61459.1"/>
    </source>
</evidence>
<dbReference type="Proteomes" id="UP000178943">
    <property type="component" value="Unassembled WGS sequence"/>
</dbReference>
<dbReference type="PANTHER" id="PTHR35894">
    <property type="entry name" value="GENERAL SECRETION PATHWAY PROTEIN A-RELATED"/>
    <property type="match status" value="1"/>
</dbReference>